<keyword evidence="2" id="KW-1185">Reference proteome</keyword>
<organism evidence="1 2">
    <name type="scientific">Streptococcus agalactiae serotype V (strain ATCC BAA-611 / 2603 V/R)</name>
    <dbReference type="NCBI Taxonomy" id="208435"/>
    <lineage>
        <taxon>Bacteria</taxon>
        <taxon>Bacillati</taxon>
        <taxon>Bacillota</taxon>
        <taxon>Bacilli</taxon>
        <taxon>Lactobacillales</taxon>
        <taxon>Streptococcaceae</taxon>
        <taxon>Streptococcus</taxon>
    </lineage>
</organism>
<name>Q8DX15_STRA5</name>
<reference evidence="1 2" key="1">
    <citation type="journal article" date="2002" name="Proc. Natl. Acad. Sci. U.S.A.">
        <title>Complete genome sequence and comparative genomic analysis of an emerging human pathogen, serotype V Streptococcus agalactiae.</title>
        <authorList>
            <person name="Tettelin H."/>
            <person name="Masignani V."/>
            <person name="Cieslewicz M.J."/>
            <person name="Eisen J.A."/>
            <person name="Peterson S."/>
            <person name="Wessels M.R."/>
            <person name="Paulsen I.T."/>
            <person name="Nelson K.E."/>
            <person name="Margarit I."/>
            <person name="Read T.D."/>
            <person name="Madoff L.C."/>
            <person name="Wolf A.M."/>
            <person name="Beanan M.J."/>
            <person name="Brinkac L.M."/>
            <person name="Daugherty S.C."/>
            <person name="DeBoy R.T."/>
            <person name="Durkin S."/>
            <person name="Kolonay J.F."/>
            <person name="Umayam L.A."/>
            <person name="Madupu R."/>
            <person name="Lewis M.R."/>
            <person name="Radune D."/>
            <person name="Fedorova N.B."/>
            <person name="Scanlan D."/>
            <person name="Khouri H."/>
            <person name="Mulligan S."/>
            <person name="Carty H.A."/>
            <person name="Cline R.T."/>
            <person name="Gill J."/>
            <person name="Scarselli M."/>
            <person name="Mora M."/>
            <person name="Iacobini E.T."/>
            <person name="Brettoni C."/>
            <person name="Galli G."/>
            <person name="Mariani M."/>
            <person name="Vegni F."/>
            <person name="Maione D."/>
            <person name="Rinaudo D."/>
            <person name="Rappuoli R."/>
            <person name="Telford J.L."/>
            <person name="Kasper D.L."/>
            <person name="Grandi G."/>
            <person name="Fraser C.M."/>
        </authorList>
    </citation>
    <scope>NUCLEOTIDE SEQUENCE [LARGE SCALE GENOMIC DNA]</scope>
    <source>
        <strain evidence="2">ATCC BAA-611 / 2603 V/R</strain>
    </source>
</reference>
<evidence type="ECO:0000313" key="2">
    <source>
        <dbReference type="Proteomes" id="UP000000821"/>
    </source>
</evidence>
<dbReference type="AlphaFoldDB" id="Q8DX15"/>
<sequence>MVFGHNGTILSKIVRFLLNLFFKKNIRLIYLIKIVISRNFLKYLDLYKVVNYRYGFLHENIN</sequence>
<dbReference type="KEGG" id="sag:SAG2044"/>
<protein>
    <submittedName>
        <fullName evidence="1">Uncharacterized protein</fullName>
    </submittedName>
</protein>
<dbReference type="Proteomes" id="UP000000821">
    <property type="component" value="Chromosome"/>
</dbReference>
<gene>
    <name evidence="1" type="ordered locus">SAG2044</name>
</gene>
<proteinExistence type="predicted"/>
<dbReference type="HOGENOM" id="CLU_2902090_0_0_9"/>
<dbReference type="EMBL" id="AE009948">
    <property type="protein sequence ID" value="AAN00903.1"/>
    <property type="molecule type" value="Genomic_DNA"/>
</dbReference>
<accession>Q8DX15</accession>
<evidence type="ECO:0000313" key="1">
    <source>
        <dbReference type="EMBL" id="AAN00903.1"/>
    </source>
</evidence>